<evidence type="ECO:0000256" key="6">
    <source>
        <dbReference type="ARBA" id="ARBA00022741"/>
    </source>
</evidence>
<dbReference type="AlphaFoldDB" id="H8L6Y4"/>
<comment type="function">
    <text evidence="10">Catalyzes the transfer of pyrophosphate from adenosine triphosphate (ATP) to 6-hydroxymethyl-7,8-dihydropterin, an enzymatic step in folate biosynthesis pathway.</text>
</comment>
<dbReference type="OrthoDB" id="9808041at2"/>
<dbReference type="STRING" id="767434.Fraau_2546"/>
<dbReference type="eggNOG" id="COG0801">
    <property type="taxonomic scope" value="Bacteria"/>
</dbReference>
<gene>
    <name evidence="14" type="ordered locus">Fraau_2546</name>
</gene>
<evidence type="ECO:0000256" key="12">
    <source>
        <dbReference type="ARBA" id="ARBA00033413"/>
    </source>
</evidence>
<dbReference type="EMBL" id="CP003350">
    <property type="protein sequence ID" value="AFC86894.1"/>
    <property type="molecule type" value="Genomic_DNA"/>
</dbReference>
<dbReference type="GO" id="GO:0003848">
    <property type="term" value="F:2-amino-4-hydroxy-6-hydroxymethyldihydropteridine diphosphokinase activity"/>
    <property type="evidence" value="ECO:0007669"/>
    <property type="project" value="UniProtKB-EC"/>
</dbReference>
<organism evidence="14 15">
    <name type="scientific">Frateuria aurantia (strain ATCC 33424 / DSM 6220 / KCTC 2777 / LMG 1558 / NBRC 3245 / NCIMB 13370)</name>
    <name type="common">Acetobacter aurantius</name>
    <dbReference type="NCBI Taxonomy" id="767434"/>
    <lineage>
        <taxon>Bacteria</taxon>
        <taxon>Pseudomonadati</taxon>
        <taxon>Pseudomonadota</taxon>
        <taxon>Gammaproteobacteria</taxon>
        <taxon>Lysobacterales</taxon>
        <taxon>Rhodanobacteraceae</taxon>
        <taxon>Frateuria</taxon>
    </lineage>
</organism>
<dbReference type="GO" id="GO:0046656">
    <property type="term" value="P:folic acid biosynthetic process"/>
    <property type="evidence" value="ECO:0007669"/>
    <property type="project" value="UniProtKB-KW"/>
</dbReference>
<dbReference type="Pfam" id="PF01288">
    <property type="entry name" value="HPPK"/>
    <property type="match status" value="1"/>
</dbReference>
<dbReference type="CDD" id="cd00483">
    <property type="entry name" value="HPPK"/>
    <property type="match status" value="1"/>
</dbReference>
<sequence length="165" mass="18174">MSKVYVGLGANLGRPVRQLRQALTQMSAWPQLHGLRVSSFYRTPPWGLTGQPDFINAVAELGTDWSPDRLLAELQRIEAEAGRVRLGERWGPRTLDLDILHVEGVSRSDPDLTLPHPRIAERAFVLLPLGELTPELELPGQGQVRALLAAIDTSGCQRLDAAEPD</sequence>
<keyword evidence="15" id="KW-1185">Reference proteome</keyword>
<accession>H8L6Y4</accession>
<dbReference type="PANTHER" id="PTHR43071">
    <property type="entry name" value="2-AMINO-4-HYDROXY-6-HYDROXYMETHYLDIHYDROPTERIDINE PYROPHOSPHOKINASE"/>
    <property type="match status" value="1"/>
</dbReference>
<dbReference type="UniPathway" id="UPA00077">
    <property type="reaction ID" value="UER00155"/>
</dbReference>
<evidence type="ECO:0000256" key="2">
    <source>
        <dbReference type="ARBA" id="ARBA00005810"/>
    </source>
</evidence>
<dbReference type="RefSeq" id="WP_014403897.1">
    <property type="nucleotide sequence ID" value="NC_017033.1"/>
</dbReference>
<dbReference type="InterPro" id="IPR035907">
    <property type="entry name" value="Hppk_sf"/>
</dbReference>
<evidence type="ECO:0000256" key="7">
    <source>
        <dbReference type="ARBA" id="ARBA00022777"/>
    </source>
</evidence>
<dbReference type="KEGG" id="fau:Fraau_2546"/>
<dbReference type="Gene3D" id="3.30.70.560">
    <property type="entry name" value="7,8-Dihydro-6-hydroxymethylpterin-pyrophosphokinase HPPK"/>
    <property type="match status" value="1"/>
</dbReference>
<evidence type="ECO:0000256" key="9">
    <source>
        <dbReference type="ARBA" id="ARBA00022909"/>
    </source>
</evidence>
<dbReference type="HOGENOM" id="CLU_097916_1_2_6"/>
<evidence type="ECO:0000256" key="4">
    <source>
        <dbReference type="ARBA" id="ARBA00016218"/>
    </source>
</evidence>
<evidence type="ECO:0000256" key="8">
    <source>
        <dbReference type="ARBA" id="ARBA00022840"/>
    </source>
</evidence>
<keyword evidence="5" id="KW-0808">Transferase</keyword>
<dbReference type="Proteomes" id="UP000005234">
    <property type="component" value="Chromosome"/>
</dbReference>
<evidence type="ECO:0000313" key="15">
    <source>
        <dbReference type="Proteomes" id="UP000005234"/>
    </source>
</evidence>
<dbReference type="EC" id="2.7.6.3" evidence="3"/>
<comment type="similarity">
    <text evidence="2">Belongs to the HPPK family.</text>
</comment>
<name>H8L6Y4_FRAAD</name>
<dbReference type="InterPro" id="IPR000550">
    <property type="entry name" value="Hppk"/>
</dbReference>
<dbReference type="PANTHER" id="PTHR43071:SF1">
    <property type="entry name" value="2-AMINO-4-HYDROXY-6-HYDROXYMETHYLDIHYDROPTERIDINE PYROPHOSPHOKINASE"/>
    <property type="match status" value="1"/>
</dbReference>
<comment type="pathway">
    <text evidence="1">Cofactor biosynthesis; tetrahydrofolate biosynthesis; 2-amino-4-hydroxy-6-hydroxymethyl-7,8-dihydropteridine diphosphate from 7,8-dihydroneopterin triphosphate: step 4/4.</text>
</comment>
<reference evidence="14" key="1">
    <citation type="submission" date="2012-02" db="EMBL/GenBank/DDBJ databases">
        <title>The complete genome of Frateuria aurantia DSM 6220.</title>
        <authorList>
            <consortium name="US DOE Joint Genome Institute (JGI-PGF)"/>
            <person name="Lucas S."/>
            <person name="Copeland A."/>
            <person name="Lapidus A."/>
            <person name="Glavina del Rio T."/>
            <person name="Dalin E."/>
            <person name="Tice H."/>
            <person name="Bruce D."/>
            <person name="Goodwin L."/>
            <person name="Pitluck S."/>
            <person name="Peters L."/>
            <person name="Ovchinnikova G."/>
            <person name="Teshima H."/>
            <person name="Kyrpides N."/>
            <person name="Mavromatis K."/>
            <person name="Ivanova N."/>
            <person name="Brettin T."/>
            <person name="Detter J.C."/>
            <person name="Han C."/>
            <person name="Larimer F."/>
            <person name="Land M."/>
            <person name="Hauser L."/>
            <person name="Markowitz V."/>
            <person name="Cheng J.-F."/>
            <person name="Hugenholtz P."/>
            <person name="Woyke T."/>
            <person name="Wu D."/>
            <person name="Brambilla E."/>
            <person name="Klenk H.-P."/>
            <person name="Eisen J.A."/>
        </authorList>
    </citation>
    <scope>NUCLEOTIDE SEQUENCE</scope>
    <source>
        <strain evidence="14">DSM 6220</strain>
    </source>
</reference>
<evidence type="ECO:0000256" key="1">
    <source>
        <dbReference type="ARBA" id="ARBA00005051"/>
    </source>
</evidence>
<dbReference type="GO" id="GO:0046654">
    <property type="term" value="P:tetrahydrofolate biosynthetic process"/>
    <property type="evidence" value="ECO:0007669"/>
    <property type="project" value="UniProtKB-UniPathway"/>
</dbReference>
<evidence type="ECO:0000256" key="10">
    <source>
        <dbReference type="ARBA" id="ARBA00029409"/>
    </source>
</evidence>
<keyword evidence="7 14" id="KW-0418">Kinase</keyword>
<dbReference type="GO" id="GO:0016301">
    <property type="term" value="F:kinase activity"/>
    <property type="evidence" value="ECO:0007669"/>
    <property type="project" value="UniProtKB-KW"/>
</dbReference>
<proteinExistence type="inferred from homology"/>
<evidence type="ECO:0000259" key="13">
    <source>
        <dbReference type="PROSITE" id="PS00794"/>
    </source>
</evidence>
<evidence type="ECO:0000256" key="5">
    <source>
        <dbReference type="ARBA" id="ARBA00022679"/>
    </source>
</evidence>
<keyword evidence="6" id="KW-0547">Nucleotide-binding</keyword>
<evidence type="ECO:0000313" key="14">
    <source>
        <dbReference type="EMBL" id="AFC86894.1"/>
    </source>
</evidence>
<feature type="domain" description="7,8-dihydro-6-hydroxymethylpterin-pyrophosphokinase" evidence="13">
    <location>
        <begin position="89"/>
        <end position="100"/>
    </location>
</feature>
<dbReference type="SUPFAM" id="SSF55083">
    <property type="entry name" value="6-hydroxymethyl-7,8-dihydropterin pyrophosphokinase, HPPK"/>
    <property type="match status" value="1"/>
</dbReference>
<protein>
    <recommendedName>
        <fullName evidence="4">2-amino-4-hydroxy-6-hydroxymethyldihydropteridine pyrophosphokinase</fullName>
        <ecNumber evidence="3">2.7.6.3</ecNumber>
    </recommendedName>
    <alternativeName>
        <fullName evidence="11">6-hydroxymethyl-7,8-dihydropterin pyrophosphokinase</fullName>
    </alternativeName>
    <alternativeName>
        <fullName evidence="12">7,8-dihydro-6-hydroxymethylpterin-pyrophosphokinase</fullName>
    </alternativeName>
</protein>
<dbReference type="PROSITE" id="PS00794">
    <property type="entry name" value="HPPK"/>
    <property type="match status" value="1"/>
</dbReference>
<keyword evidence="9" id="KW-0289">Folate biosynthesis</keyword>
<keyword evidence="8" id="KW-0067">ATP-binding</keyword>
<evidence type="ECO:0000256" key="11">
    <source>
        <dbReference type="ARBA" id="ARBA00029766"/>
    </source>
</evidence>
<evidence type="ECO:0000256" key="3">
    <source>
        <dbReference type="ARBA" id="ARBA00013253"/>
    </source>
</evidence>
<dbReference type="NCBIfam" id="TIGR01498">
    <property type="entry name" value="folK"/>
    <property type="match status" value="1"/>
</dbReference>
<dbReference type="GO" id="GO:0005524">
    <property type="term" value="F:ATP binding"/>
    <property type="evidence" value="ECO:0007669"/>
    <property type="project" value="UniProtKB-KW"/>
</dbReference>